<feature type="signal peptide" evidence="1">
    <location>
        <begin position="1"/>
        <end position="16"/>
    </location>
</feature>
<dbReference type="AlphaFoldDB" id="A0A6A5HHU1"/>
<gene>
    <name evidence="3" type="ORF">GCK72_006223</name>
</gene>
<dbReference type="Proteomes" id="UP000483820">
    <property type="component" value="Chromosome II"/>
</dbReference>
<dbReference type="CDD" id="cd09628">
    <property type="entry name" value="DOMON_SDR_2_like"/>
    <property type="match status" value="1"/>
</dbReference>
<evidence type="ECO:0000313" key="4">
    <source>
        <dbReference type="Proteomes" id="UP000483820"/>
    </source>
</evidence>
<protein>
    <recommendedName>
        <fullName evidence="2">DOMON domain-containing protein</fullName>
    </recommendedName>
</protein>
<reference evidence="3 4" key="1">
    <citation type="submission" date="2019-12" db="EMBL/GenBank/DDBJ databases">
        <title>Chromosome-level assembly of the Caenorhabditis remanei genome.</title>
        <authorList>
            <person name="Teterina A.A."/>
            <person name="Willis J.H."/>
            <person name="Phillips P.C."/>
        </authorList>
    </citation>
    <scope>NUCLEOTIDE SEQUENCE [LARGE SCALE GENOMIC DNA]</scope>
    <source>
        <strain evidence="3 4">PX506</strain>
        <tissue evidence="3">Whole organism</tissue>
    </source>
</reference>
<feature type="chain" id="PRO_5025352209" description="DOMON domain-containing protein" evidence="1">
    <location>
        <begin position="17"/>
        <end position="180"/>
    </location>
</feature>
<dbReference type="SMART" id="SM00664">
    <property type="entry name" value="DoH"/>
    <property type="match status" value="1"/>
</dbReference>
<proteinExistence type="predicted"/>
<accession>A0A6A5HHU1</accession>
<name>A0A6A5HHU1_CAERE</name>
<organism evidence="3 4">
    <name type="scientific">Caenorhabditis remanei</name>
    <name type="common">Caenorhabditis vulgaris</name>
    <dbReference type="NCBI Taxonomy" id="31234"/>
    <lineage>
        <taxon>Eukaryota</taxon>
        <taxon>Metazoa</taxon>
        <taxon>Ecdysozoa</taxon>
        <taxon>Nematoda</taxon>
        <taxon>Chromadorea</taxon>
        <taxon>Rhabditida</taxon>
        <taxon>Rhabditina</taxon>
        <taxon>Rhabditomorpha</taxon>
        <taxon>Rhabditoidea</taxon>
        <taxon>Rhabditidae</taxon>
        <taxon>Peloderinae</taxon>
        <taxon>Caenorhabditis</taxon>
    </lineage>
</organism>
<dbReference type="GeneID" id="9815781"/>
<comment type="caution">
    <text evidence="3">The sequence shown here is derived from an EMBL/GenBank/DDBJ whole genome shotgun (WGS) entry which is preliminary data.</text>
</comment>
<keyword evidence="1" id="KW-0732">Signal</keyword>
<evidence type="ECO:0000259" key="2">
    <source>
        <dbReference type="SMART" id="SM00664"/>
    </source>
</evidence>
<evidence type="ECO:0000256" key="1">
    <source>
        <dbReference type="SAM" id="SignalP"/>
    </source>
</evidence>
<sequence length="180" mass="20425">MILFLSFILFIHHVNTLHVTHISDCGTARGCWKLPNGCKDASDCQTMMTWKHERRHLIIEIESKLVKPDMWLGIGFSKDGLMGNDTVFECQFPATGSGSVYLSHNTAKRNIVLKTMHVISSGRYNLFFAYGKMENGEKRMHGMVGKEAPWKSQEQVRFCQRCSSSFANVDSVAADEFKKL</sequence>
<dbReference type="CTD" id="9815781"/>
<dbReference type="InterPro" id="IPR005018">
    <property type="entry name" value="DOMON_domain"/>
</dbReference>
<dbReference type="KEGG" id="crq:GCK72_006223"/>
<dbReference type="RefSeq" id="XP_053589727.1">
    <property type="nucleotide sequence ID" value="XM_053725533.1"/>
</dbReference>
<evidence type="ECO:0000313" key="3">
    <source>
        <dbReference type="EMBL" id="KAF1766267.1"/>
    </source>
</evidence>
<feature type="domain" description="DOMON" evidence="2">
    <location>
        <begin position="71"/>
        <end position="131"/>
    </location>
</feature>
<dbReference type="EMBL" id="WUAV01000002">
    <property type="protein sequence ID" value="KAF1766267.1"/>
    <property type="molecule type" value="Genomic_DNA"/>
</dbReference>